<protein>
    <recommendedName>
        <fullName evidence="1">DUF7437 domain-containing protein</fullName>
    </recommendedName>
</protein>
<dbReference type="InterPro" id="IPR055860">
    <property type="entry name" value="DUF7437"/>
</dbReference>
<keyword evidence="3" id="KW-1185">Reference proteome</keyword>
<accession>A0A2H4Q1V2</accession>
<dbReference type="GeneID" id="35002362"/>
<dbReference type="STRING" id="1073996.SAMN05444271_13625"/>
<dbReference type="RefSeq" id="WP_012660313.1">
    <property type="nucleotide sequence ID" value="NZ_CP024845.1"/>
</dbReference>
<gene>
    <name evidence="2" type="ORF">SAMN05444271_13625</name>
</gene>
<dbReference type="Pfam" id="PF24218">
    <property type="entry name" value="DUF7437"/>
    <property type="match status" value="1"/>
</dbReference>
<dbReference type="AlphaFoldDB" id="A0A1H6X9A2"/>
<evidence type="ECO:0000313" key="3">
    <source>
        <dbReference type="Proteomes" id="UP000198888"/>
    </source>
</evidence>
<evidence type="ECO:0000313" key="2">
    <source>
        <dbReference type="EMBL" id="SEJ25733.1"/>
    </source>
</evidence>
<feature type="domain" description="DUF7437" evidence="1">
    <location>
        <begin position="117"/>
        <end position="178"/>
    </location>
</feature>
<reference evidence="2 3" key="1">
    <citation type="submission" date="2016-10" db="EMBL/GenBank/DDBJ databases">
        <authorList>
            <person name="de Groot N.N."/>
        </authorList>
    </citation>
    <scope>NUCLEOTIDE SEQUENCE [LARGE SCALE GENOMIC DNA]</scope>
    <source>
        <strain evidence="2 3">DSM 22187</strain>
    </source>
</reference>
<dbReference type="OrthoDB" id="350231at2157"/>
<dbReference type="Proteomes" id="UP000198888">
    <property type="component" value="Unassembled WGS sequence"/>
</dbReference>
<sequence>MSKAPPSTPSPDAGQTAHQFFVVQELLRIPELARFYTDLLINSPTTVVAARDRQGFSKSTAYKYANTLAELGIATELDTYENGSSLWRAEPVSGNWTDQTTIELGPVLIAVYGATSVDDDLELFVDRHGKAALAPVVMSTIEYLKGETTRRGVADDLDIPAVEAIAVTQVIERIITVVKDHDPTLTGVSFDVDVHDRALDQGPYQRADE</sequence>
<dbReference type="EMBL" id="FNYR01000036">
    <property type="protein sequence ID" value="SEJ25733.1"/>
    <property type="molecule type" value="Genomic_DNA"/>
</dbReference>
<name>A0A1H6X9A2_9EURY</name>
<proteinExistence type="predicted"/>
<evidence type="ECO:0000259" key="1">
    <source>
        <dbReference type="Pfam" id="PF24218"/>
    </source>
</evidence>
<dbReference type="KEGG" id="hae:halTADL_1568"/>
<accession>A0A1H6X9A2</accession>
<organism evidence="2 3">
    <name type="scientific">Halohasta litchfieldiae</name>
    <dbReference type="NCBI Taxonomy" id="1073996"/>
    <lineage>
        <taxon>Archaea</taxon>
        <taxon>Methanobacteriati</taxon>
        <taxon>Methanobacteriota</taxon>
        <taxon>Stenosarchaea group</taxon>
        <taxon>Halobacteria</taxon>
        <taxon>Halobacteriales</taxon>
        <taxon>Haloferacaceae</taxon>
        <taxon>Halohasta</taxon>
    </lineage>
</organism>